<evidence type="ECO:0000313" key="1">
    <source>
        <dbReference type="EMBL" id="GIN58097.1"/>
    </source>
</evidence>
<keyword evidence="2" id="KW-1185">Reference proteome</keyword>
<gene>
    <name evidence="1" type="ORF">J8TS2_24160</name>
</gene>
<comment type="caution">
    <text evidence="1">The sequence shown here is derived from an EMBL/GenBank/DDBJ whole genome shotgun (WGS) entry which is preliminary data.</text>
</comment>
<dbReference type="Proteomes" id="UP000679950">
    <property type="component" value="Unassembled WGS sequence"/>
</dbReference>
<organism evidence="1 2">
    <name type="scientific">Lederbergia ruris</name>
    <dbReference type="NCBI Taxonomy" id="217495"/>
    <lineage>
        <taxon>Bacteria</taxon>
        <taxon>Bacillati</taxon>
        <taxon>Bacillota</taxon>
        <taxon>Bacilli</taxon>
        <taxon>Bacillales</taxon>
        <taxon>Bacillaceae</taxon>
        <taxon>Lederbergia</taxon>
    </lineage>
</organism>
<sequence>MSFYSKAEQESVLLYDAAAGHWRVSSTYPPHIRQLKERGQISRTTTDDDGRIIYVEGVMERNQIRLFKPILKEID</sequence>
<dbReference type="EMBL" id="BORB01000019">
    <property type="protein sequence ID" value="GIN58097.1"/>
    <property type="molecule type" value="Genomic_DNA"/>
</dbReference>
<name>A0ABQ4KL75_9BACI</name>
<accession>A0ABQ4KL75</accession>
<proteinExistence type="predicted"/>
<evidence type="ECO:0000313" key="2">
    <source>
        <dbReference type="Proteomes" id="UP000679950"/>
    </source>
</evidence>
<protein>
    <submittedName>
        <fullName evidence="1">Uncharacterized protein</fullName>
    </submittedName>
</protein>
<reference evidence="1 2" key="1">
    <citation type="submission" date="2021-03" db="EMBL/GenBank/DDBJ databases">
        <title>Antimicrobial resistance genes in bacteria isolated from Japanese honey, and their potential for conferring macrolide and lincosamide resistance in the American foulbrood pathogen Paenibacillus larvae.</title>
        <authorList>
            <person name="Okamoto M."/>
            <person name="Kumagai M."/>
            <person name="Kanamori H."/>
            <person name="Takamatsu D."/>
        </authorList>
    </citation>
    <scope>NUCLEOTIDE SEQUENCE [LARGE SCALE GENOMIC DNA]</scope>
    <source>
        <strain evidence="1 2">J8TS2</strain>
    </source>
</reference>